<dbReference type="InterPro" id="IPR050731">
    <property type="entry name" value="HRD1_E3_ubiq-ligases"/>
</dbReference>
<dbReference type="GO" id="GO:0061630">
    <property type="term" value="F:ubiquitin protein ligase activity"/>
    <property type="evidence" value="ECO:0007669"/>
    <property type="project" value="TreeGrafter"/>
</dbReference>
<evidence type="ECO:0000256" key="2">
    <source>
        <dbReference type="ARBA" id="ARBA00022771"/>
    </source>
</evidence>
<dbReference type="SMART" id="SM00744">
    <property type="entry name" value="RINGv"/>
    <property type="match status" value="1"/>
</dbReference>
<dbReference type="Gene3D" id="3.30.40.10">
    <property type="entry name" value="Zinc/RING finger domain, C3HC4 (zinc finger)"/>
    <property type="match status" value="1"/>
</dbReference>
<organism evidence="5">
    <name type="scientific">viral metagenome</name>
    <dbReference type="NCBI Taxonomy" id="1070528"/>
    <lineage>
        <taxon>unclassified sequences</taxon>
        <taxon>metagenomes</taxon>
        <taxon>organismal metagenomes</taxon>
    </lineage>
</organism>
<dbReference type="InterPro" id="IPR013083">
    <property type="entry name" value="Znf_RING/FYVE/PHD"/>
</dbReference>
<dbReference type="PROSITE" id="PS50089">
    <property type="entry name" value="ZF_RING_2"/>
    <property type="match status" value="1"/>
</dbReference>
<dbReference type="SUPFAM" id="SSF57850">
    <property type="entry name" value="RING/U-box"/>
    <property type="match status" value="1"/>
</dbReference>
<keyword evidence="1" id="KW-0479">Metal-binding</keyword>
<dbReference type="SMART" id="SM00184">
    <property type="entry name" value="RING"/>
    <property type="match status" value="1"/>
</dbReference>
<evidence type="ECO:0000259" key="4">
    <source>
        <dbReference type="PROSITE" id="PS50089"/>
    </source>
</evidence>
<dbReference type="PANTHER" id="PTHR22763">
    <property type="entry name" value="RING ZINC FINGER PROTEIN"/>
    <property type="match status" value="1"/>
</dbReference>
<name>A0A6C0IT74_9ZZZZ</name>
<dbReference type="AlphaFoldDB" id="A0A6C0IT74"/>
<dbReference type="InterPro" id="IPR001841">
    <property type="entry name" value="Znf_RING"/>
</dbReference>
<proteinExistence type="predicted"/>
<reference evidence="5" key="1">
    <citation type="journal article" date="2020" name="Nature">
        <title>Giant virus diversity and host interactions through global metagenomics.</title>
        <authorList>
            <person name="Schulz F."/>
            <person name="Roux S."/>
            <person name="Paez-Espino D."/>
            <person name="Jungbluth S."/>
            <person name="Walsh D.A."/>
            <person name="Denef V.J."/>
            <person name="McMahon K.D."/>
            <person name="Konstantinidis K.T."/>
            <person name="Eloe-Fadrosh E.A."/>
            <person name="Kyrpides N.C."/>
            <person name="Woyke T."/>
        </authorList>
    </citation>
    <scope>NUCLEOTIDE SEQUENCE</scope>
    <source>
        <strain evidence="5">GVMAG-M-3300024261-37</strain>
    </source>
</reference>
<protein>
    <recommendedName>
        <fullName evidence="4">RING-type domain-containing protein</fullName>
    </recommendedName>
</protein>
<keyword evidence="3" id="KW-0862">Zinc</keyword>
<dbReference type="GO" id="GO:0008270">
    <property type="term" value="F:zinc ion binding"/>
    <property type="evidence" value="ECO:0007669"/>
    <property type="project" value="UniProtKB-KW"/>
</dbReference>
<accession>A0A6C0IT74</accession>
<evidence type="ECO:0000256" key="1">
    <source>
        <dbReference type="ARBA" id="ARBA00022723"/>
    </source>
</evidence>
<dbReference type="GO" id="GO:0043161">
    <property type="term" value="P:proteasome-mediated ubiquitin-dependent protein catabolic process"/>
    <property type="evidence" value="ECO:0007669"/>
    <property type="project" value="TreeGrafter"/>
</dbReference>
<keyword evidence="2" id="KW-0863">Zinc-finger</keyword>
<dbReference type="InterPro" id="IPR011016">
    <property type="entry name" value="Znf_RING-CH"/>
</dbReference>
<evidence type="ECO:0000256" key="3">
    <source>
        <dbReference type="ARBA" id="ARBA00022833"/>
    </source>
</evidence>
<dbReference type="EMBL" id="MN740233">
    <property type="protein sequence ID" value="QHT95027.1"/>
    <property type="molecule type" value="Genomic_DNA"/>
</dbReference>
<dbReference type="GO" id="GO:0012505">
    <property type="term" value="C:endomembrane system"/>
    <property type="evidence" value="ECO:0007669"/>
    <property type="project" value="TreeGrafter"/>
</dbReference>
<feature type="domain" description="RING-type" evidence="4">
    <location>
        <begin position="34"/>
        <end position="74"/>
    </location>
</feature>
<dbReference type="Pfam" id="PF13639">
    <property type="entry name" value="zf-RING_2"/>
    <property type="match status" value="1"/>
</dbReference>
<sequence>MFLVRKLFPLKSPKVTPIIFYDPEGSLRFVEDDCSICLDKLTKNQAKLPCGHYFHTNCILEWVDKKNMTCPICRQHLVWSKKLKNI</sequence>
<evidence type="ECO:0000313" key="5">
    <source>
        <dbReference type="EMBL" id="QHT95027.1"/>
    </source>
</evidence>